<dbReference type="PROSITE" id="PS50851">
    <property type="entry name" value="CHEW"/>
    <property type="match status" value="1"/>
</dbReference>
<dbReference type="AlphaFoldDB" id="A0A846ZL33"/>
<dbReference type="EMBL" id="JAAZQD010000002">
    <property type="protein sequence ID" value="NKZ38121.1"/>
    <property type="molecule type" value="Genomic_DNA"/>
</dbReference>
<keyword evidence="3" id="KW-1185">Reference proteome</keyword>
<name>A0A846ZL33_9GAMM</name>
<organism evidence="2 3">
    <name type="scientific">Oleiagrimonas citrea</name>
    <dbReference type="NCBI Taxonomy" id="1665687"/>
    <lineage>
        <taxon>Bacteria</taxon>
        <taxon>Pseudomonadati</taxon>
        <taxon>Pseudomonadota</taxon>
        <taxon>Gammaproteobacteria</taxon>
        <taxon>Lysobacterales</taxon>
        <taxon>Rhodanobacteraceae</taxon>
        <taxon>Oleiagrimonas</taxon>
    </lineage>
</organism>
<evidence type="ECO:0000313" key="2">
    <source>
        <dbReference type="EMBL" id="NKZ38121.1"/>
    </source>
</evidence>
<dbReference type="GO" id="GO:0006935">
    <property type="term" value="P:chemotaxis"/>
    <property type="evidence" value="ECO:0007669"/>
    <property type="project" value="InterPro"/>
</dbReference>
<dbReference type="RefSeq" id="WP_113064510.1">
    <property type="nucleotide sequence ID" value="NZ_JAAZQD010000002.1"/>
</dbReference>
<feature type="domain" description="CheW-like" evidence="1">
    <location>
        <begin position="8"/>
        <end position="151"/>
    </location>
</feature>
<dbReference type="GO" id="GO:0007165">
    <property type="term" value="P:signal transduction"/>
    <property type="evidence" value="ECO:0007669"/>
    <property type="project" value="InterPro"/>
</dbReference>
<accession>A0A846ZL33</accession>
<dbReference type="Proteomes" id="UP000541636">
    <property type="component" value="Unassembled WGS sequence"/>
</dbReference>
<dbReference type="Gene3D" id="2.40.50.180">
    <property type="entry name" value="CheA-289, Domain 4"/>
    <property type="match status" value="1"/>
</dbReference>
<evidence type="ECO:0000313" key="3">
    <source>
        <dbReference type="Proteomes" id="UP000541636"/>
    </source>
</evidence>
<protein>
    <submittedName>
        <fullName evidence="2">Chemotaxis protein CheW</fullName>
    </submittedName>
</protein>
<reference evidence="2 3" key="1">
    <citation type="journal article" date="2017" name="Int. J. Syst. Evol. Microbiol.">
        <title>Oleiagrimonas citrea sp. nov., a marine bacterium isolated from tidal flat sediment and emended description of the genus Oleiagrimonas Fang et al. 2015 and Oleiagrimonas soli.</title>
        <authorList>
            <person name="Yang S.H."/>
            <person name="Seo H.S."/>
            <person name="Seong C.N."/>
            <person name="Kwon K.K."/>
        </authorList>
    </citation>
    <scope>NUCLEOTIDE SEQUENCE [LARGE SCALE GENOMIC DNA]</scope>
    <source>
        <strain evidence="2 3">MEBiC09124</strain>
    </source>
</reference>
<evidence type="ECO:0000259" key="1">
    <source>
        <dbReference type="PROSITE" id="PS50851"/>
    </source>
</evidence>
<proteinExistence type="predicted"/>
<comment type="caution">
    <text evidence="2">The sequence shown here is derived from an EMBL/GenBank/DDBJ whole genome shotgun (WGS) entry which is preliminary data.</text>
</comment>
<dbReference type="SMART" id="SM00260">
    <property type="entry name" value="CheW"/>
    <property type="match status" value="1"/>
</dbReference>
<dbReference type="InterPro" id="IPR002545">
    <property type="entry name" value="CheW-lke_dom"/>
</dbReference>
<dbReference type="Pfam" id="PF01584">
    <property type="entry name" value="CheW"/>
    <property type="match status" value="1"/>
</dbReference>
<sequence length="157" mass="17092">MNQALPREIRGVLITVRGGRLLLPNASVSEVITMSTPDAVENTPDWLLGRVSWRGWRVPLVSFPGLVGWPETEGALNSRVAIIKALGGNPRMPFFAMVTQGFPRLTALSDDVIVPTGDPDTLPEGISTQVMVRDDEAFIPDLESIERTIAEALEADE</sequence>
<gene>
    <name evidence="2" type="ORF">HF690_04035</name>
</gene>
<dbReference type="SUPFAM" id="SSF50341">
    <property type="entry name" value="CheW-like"/>
    <property type="match status" value="1"/>
</dbReference>
<dbReference type="InterPro" id="IPR036061">
    <property type="entry name" value="CheW-like_dom_sf"/>
</dbReference>